<dbReference type="Proteomes" id="UP000235777">
    <property type="component" value="Unassembled WGS sequence"/>
</dbReference>
<dbReference type="SUPFAM" id="SSF49879">
    <property type="entry name" value="SMAD/FHA domain"/>
    <property type="match status" value="2"/>
</dbReference>
<comment type="caution">
    <text evidence="3">The sequence shown here is derived from an EMBL/GenBank/DDBJ whole genome shotgun (WGS) entry which is preliminary data.</text>
</comment>
<feature type="domain" description="FHA" evidence="2">
    <location>
        <begin position="100"/>
        <end position="152"/>
    </location>
</feature>
<sequence length="702" mass="75833">MLSVGTSPRSIASRRSLVAEPTAAGAVGGDPAFSRRCRTMASDDAPIAETKRPARSSGSLVDEPSHCAEADAAPTRCYDVVLEPLSHRELGEIRITRELFAVGRAEAPFASARAEVVAELSRRHAKIFFERGDAYVADLSSKNGTTVGGVEVRERPRQLRDGDTLSFAGVFTYRVAFVPRDARADAGCQRSVLLTLTPERGDLGLEPIVVTTFPFLISKTDETFSRYRSTYAHQVNYLSRRHAHFFVADGKVFIEDLGSTNGTFLDGKRLDEGAQPLEDGARLAFGGNHFVYRVGVKSGTPADPTVTQVDAAARAEAANAKAPAAAIDARIGAAGAGADADRTTFIAAPHSFLDIFCVDPARAEDDEINPDAVAPAVDSKRAVSHWRWSARLATVLSELSAALGGGADVDIRKIGRWAGAALALLAALAVFSYWRGAPQRDMKTLLAAARYETASRFADQYLAQHPDDAAFQSEGAEALVKSKVPDWIGAEKAHAFDRARSIAAQMRQLARHNAQAGALVDEIEWIGDLEAFWASRGGAQAPVAIYRDEPVIEGLVARWNRDTNAHQHALDQIASYVPAFGEFYADALSHLRALESDNSVYVAALERLQTAIAKALDDGRDDQLDALSNMLADYGDRYPRLAGLDRVRDDLQRYRQIERDVRAGRADEAAAALKAARFATPPFQARVPALAKRVGETPRSAP</sequence>
<dbReference type="PROSITE" id="PS50006">
    <property type="entry name" value="FHA_DOMAIN"/>
    <property type="match status" value="2"/>
</dbReference>
<organism evidence="3 4">
    <name type="scientific">Trinickia symbiotica</name>
    <dbReference type="NCBI Taxonomy" id="863227"/>
    <lineage>
        <taxon>Bacteria</taxon>
        <taxon>Pseudomonadati</taxon>
        <taxon>Pseudomonadota</taxon>
        <taxon>Betaproteobacteria</taxon>
        <taxon>Burkholderiales</taxon>
        <taxon>Burkholderiaceae</taxon>
        <taxon>Trinickia</taxon>
    </lineage>
</organism>
<dbReference type="Pfam" id="PF00498">
    <property type="entry name" value="FHA"/>
    <property type="match status" value="2"/>
</dbReference>
<protein>
    <submittedName>
        <fullName evidence="3">FHA domain-containing protein</fullName>
    </submittedName>
</protein>
<dbReference type="Gene3D" id="2.60.200.20">
    <property type="match status" value="2"/>
</dbReference>
<reference evidence="3 4" key="1">
    <citation type="submission" date="2018-01" db="EMBL/GenBank/DDBJ databases">
        <title>Whole genome analyses suggest that Burkholderia sensu lato contains two further novel genera in the rhizoxinica-symbiotica group Mycetohabitans gen. nov., and Trinickia gen. nov.: implications for the evolution of diazotrophy and nodulation in the Burkholderiaceae.</title>
        <authorList>
            <person name="Estrada-de los Santos P."/>
            <person name="Palmer M."/>
            <person name="Chavez-Ramirez B."/>
            <person name="Beukes C."/>
            <person name="Steenkamp E.T."/>
            <person name="Hirsch A.M."/>
            <person name="Manyaka P."/>
            <person name="Maluk M."/>
            <person name="Lafos M."/>
            <person name="Crook M."/>
            <person name="Gross E."/>
            <person name="Simon M.F."/>
            <person name="Bueno dos Reis Junior F."/>
            <person name="Poole P.S."/>
            <person name="Venter S.N."/>
            <person name="James E.K."/>
        </authorList>
    </citation>
    <scope>NUCLEOTIDE SEQUENCE [LARGE SCALE GENOMIC DNA]</scope>
    <source>
        <strain evidence="3 4">JPY 581</strain>
    </source>
</reference>
<dbReference type="CDD" id="cd00060">
    <property type="entry name" value="FHA"/>
    <property type="match status" value="2"/>
</dbReference>
<feature type="region of interest" description="Disordered" evidence="1">
    <location>
        <begin position="42"/>
        <end position="65"/>
    </location>
</feature>
<proteinExistence type="predicted"/>
<evidence type="ECO:0000256" key="1">
    <source>
        <dbReference type="SAM" id="MobiDB-lite"/>
    </source>
</evidence>
<accession>A0A2N7WTG2</accession>
<evidence type="ECO:0000313" key="3">
    <source>
        <dbReference type="EMBL" id="PMS32763.1"/>
    </source>
</evidence>
<dbReference type="PANTHER" id="PTHR23308">
    <property type="entry name" value="NUCLEAR INHIBITOR OF PROTEIN PHOSPHATASE-1"/>
    <property type="match status" value="1"/>
</dbReference>
<dbReference type="STRING" id="863227.GCA_000373005_02265"/>
<evidence type="ECO:0000313" key="4">
    <source>
        <dbReference type="Proteomes" id="UP000235777"/>
    </source>
</evidence>
<dbReference type="EMBL" id="PNYC01000020">
    <property type="protein sequence ID" value="PMS32763.1"/>
    <property type="molecule type" value="Genomic_DNA"/>
</dbReference>
<dbReference type="AlphaFoldDB" id="A0A2N7WTG2"/>
<gene>
    <name evidence="3" type="ORF">C0Z20_25650</name>
</gene>
<name>A0A2N7WTG2_9BURK</name>
<keyword evidence="4" id="KW-1185">Reference proteome</keyword>
<dbReference type="InterPro" id="IPR008984">
    <property type="entry name" value="SMAD_FHA_dom_sf"/>
</dbReference>
<evidence type="ECO:0000259" key="2">
    <source>
        <dbReference type="PROSITE" id="PS50006"/>
    </source>
</evidence>
<dbReference type="InterPro" id="IPR000253">
    <property type="entry name" value="FHA_dom"/>
</dbReference>
<dbReference type="SMART" id="SM00240">
    <property type="entry name" value="FHA"/>
    <property type="match status" value="2"/>
</dbReference>
<dbReference type="InterPro" id="IPR050923">
    <property type="entry name" value="Cell_Proc_Reg/RNA_Proc"/>
</dbReference>
<feature type="domain" description="FHA" evidence="2">
    <location>
        <begin position="215"/>
        <end position="270"/>
    </location>
</feature>